<keyword evidence="3" id="KW-1185">Reference proteome</keyword>
<proteinExistence type="predicted"/>
<evidence type="ECO:0000313" key="3">
    <source>
        <dbReference type="Proteomes" id="UP000006727"/>
    </source>
</evidence>
<feature type="domain" description="Protein kinase" evidence="1">
    <location>
        <begin position="121"/>
        <end position="427"/>
    </location>
</feature>
<dbReference type="Gene3D" id="3.40.50.300">
    <property type="entry name" value="P-loop containing nucleotide triphosphate hydrolases"/>
    <property type="match status" value="1"/>
</dbReference>
<sequence>MELFLDMKFLELGFVSIQNQNEELFNARQCKNLLLTLEKIRKDTKAIVGPHAHVFLPLLEDLFRIIVKTKGMVAICIENWQLIALLQRSNKETFREILLELEWFYNMICDVANKRGLYTRLELKSCIQQNESGVVDKMKLPLEFPLPNFGECPTILKGDNFVVASVTTWLDFKSITKTISFEGHYKNSIIEKEARILASLNHPNIIKVFYCGYYFESRNIGEYIIGMEKGNTNLASLLFEDKTFELSFLNKIDMMLQITSRMCYFHDMKVAHHDLKPENVVIMDFEVEKIKKEGYLHLKLIDFGTSKIKVKEYEVPTREWPYGTRGYIAPEVMKPKYGPFIEMDAFKVDVFSFGMMCCDILIQDRHDFDAKDIPKNMKSRMMSLQSINCHKNLIAIIKGCLIIENPSRRASFDEICEKLKECKRLVLEKRIKNVLVASNFKINLRNICKNHRKYNNKYIKISINVINFQSSLQSTIVELEQKLFQNYIVGVVGIPGIGKTTLVRNFQVYIERNISTKSISSLYGKDSKTETSFDDISYLQIIIMWDLKNDYLVELKKILKSLDIKVKAKDLIEEKKLLAKEIHVKNYLLILDDVPNFEILQQLIDITMFDKKKSKLIVTSYKWDVLKNYIYLEDYKSLYEICEAFEKLKKLKVIDVINCINLNKILARMNGLKELRILNLNRSTNLKEMPLGLKNLSKLEKL</sequence>
<dbReference type="InterPro" id="IPR032675">
    <property type="entry name" value="LRR_dom_sf"/>
</dbReference>
<reference evidence="2 3" key="1">
    <citation type="journal article" date="2008" name="Science">
        <title>The Physcomitrella genome reveals evolutionary insights into the conquest of land by plants.</title>
        <authorList>
            <person name="Rensing S."/>
            <person name="Lang D."/>
            <person name="Zimmer A."/>
            <person name="Terry A."/>
            <person name="Salamov A."/>
            <person name="Shapiro H."/>
            <person name="Nishiyama T."/>
            <person name="Perroud P.-F."/>
            <person name="Lindquist E."/>
            <person name="Kamisugi Y."/>
            <person name="Tanahashi T."/>
            <person name="Sakakibara K."/>
            <person name="Fujita T."/>
            <person name="Oishi K."/>
            <person name="Shin-I T."/>
            <person name="Kuroki Y."/>
            <person name="Toyoda A."/>
            <person name="Suzuki Y."/>
            <person name="Hashimoto A."/>
            <person name="Yamaguchi K."/>
            <person name="Sugano A."/>
            <person name="Kohara Y."/>
            <person name="Fujiyama A."/>
            <person name="Anterola A."/>
            <person name="Aoki S."/>
            <person name="Ashton N."/>
            <person name="Barbazuk W.B."/>
            <person name="Barker E."/>
            <person name="Bennetzen J."/>
            <person name="Bezanilla M."/>
            <person name="Blankenship R."/>
            <person name="Cho S.H."/>
            <person name="Dutcher S."/>
            <person name="Estelle M."/>
            <person name="Fawcett J.A."/>
            <person name="Gundlach H."/>
            <person name="Hanada K."/>
            <person name="Heyl A."/>
            <person name="Hicks K.A."/>
            <person name="Hugh J."/>
            <person name="Lohr M."/>
            <person name="Mayer K."/>
            <person name="Melkozernov A."/>
            <person name="Murata T."/>
            <person name="Nelson D."/>
            <person name="Pils B."/>
            <person name="Prigge M."/>
            <person name="Reiss B."/>
            <person name="Renner T."/>
            <person name="Rombauts S."/>
            <person name="Rushton P."/>
            <person name="Sanderfoot A."/>
            <person name="Schween G."/>
            <person name="Shiu S.-H."/>
            <person name="Stueber K."/>
            <person name="Theodoulou F.L."/>
            <person name="Tu H."/>
            <person name="Van de Peer Y."/>
            <person name="Verrier P.J."/>
            <person name="Waters E."/>
            <person name="Wood A."/>
            <person name="Yang L."/>
            <person name="Cove D."/>
            <person name="Cuming A."/>
            <person name="Hasebe M."/>
            <person name="Lucas S."/>
            <person name="Mishler D.B."/>
            <person name="Reski R."/>
            <person name="Grigoriev I."/>
            <person name="Quatrano R.S."/>
            <person name="Boore J.L."/>
        </authorList>
    </citation>
    <scope>NUCLEOTIDE SEQUENCE [LARGE SCALE GENOMIC DNA]</scope>
    <source>
        <strain evidence="2 3">cv. Gransden 2004</strain>
    </source>
</reference>
<dbReference type="PROSITE" id="PS50011">
    <property type="entry name" value="PROTEIN_KINASE_DOM"/>
    <property type="match status" value="1"/>
</dbReference>
<dbReference type="InParanoid" id="A0A7I4FKD0"/>
<dbReference type="SUPFAM" id="SSF52540">
    <property type="entry name" value="P-loop containing nucleoside triphosphate hydrolases"/>
    <property type="match status" value="1"/>
</dbReference>
<dbReference type="AlphaFoldDB" id="A0A7I4FKD0"/>
<dbReference type="Pfam" id="PF00931">
    <property type="entry name" value="NB-ARC"/>
    <property type="match status" value="1"/>
</dbReference>
<dbReference type="PANTHER" id="PTHR24362">
    <property type="entry name" value="SERINE/THREONINE-PROTEIN KINASE NEK"/>
    <property type="match status" value="1"/>
</dbReference>
<dbReference type="InterPro" id="IPR008271">
    <property type="entry name" value="Ser/Thr_kinase_AS"/>
</dbReference>
<name>A0A7I4FKD0_PHYPA</name>
<reference evidence="2 3" key="2">
    <citation type="journal article" date="2018" name="Plant J.">
        <title>The Physcomitrella patens chromosome-scale assembly reveals moss genome structure and evolution.</title>
        <authorList>
            <person name="Lang D."/>
            <person name="Ullrich K.K."/>
            <person name="Murat F."/>
            <person name="Fuchs J."/>
            <person name="Jenkins J."/>
            <person name="Haas F.B."/>
            <person name="Piednoel M."/>
            <person name="Gundlach H."/>
            <person name="Van Bel M."/>
            <person name="Meyberg R."/>
            <person name="Vives C."/>
            <person name="Morata J."/>
            <person name="Symeonidi A."/>
            <person name="Hiss M."/>
            <person name="Muchero W."/>
            <person name="Kamisugi Y."/>
            <person name="Saleh O."/>
            <person name="Blanc G."/>
            <person name="Decker E.L."/>
            <person name="van Gessel N."/>
            <person name="Grimwood J."/>
            <person name="Hayes R.D."/>
            <person name="Graham S.W."/>
            <person name="Gunter L.E."/>
            <person name="McDaniel S.F."/>
            <person name="Hoernstein S.N.W."/>
            <person name="Larsson A."/>
            <person name="Li F.W."/>
            <person name="Perroud P.F."/>
            <person name="Phillips J."/>
            <person name="Ranjan P."/>
            <person name="Rokshar D.S."/>
            <person name="Rothfels C.J."/>
            <person name="Schneider L."/>
            <person name="Shu S."/>
            <person name="Stevenson D.W."/>
            <person name="Thummler F."/>
            <person name="Tillich M."/>
            <person name="Villarreal Aguilar J.C."/>
            <person name="Widiez T."/>
            <person name="Wong G.K."/>
            <person name="Wymore A."/>
            <person name="Zhang Y."/>
            <person name="Zimmer A.D."/>
            <person name="Quatrano R.S."/>
            <person name="Mayer K.F.X."/>
            <person name="Goodstein D."/>
            <person name="Casacuberta J.M."/>
            <person name="Vandepoele K."/>
            <person name="Reski R."/>
            <person name="Cuming A.C."/>
            <person name="Tuskan G.A."/>
            <person name="Maumus F."/>
            <person name="Salse J."/>
            <person name="Schmutz J."/>
            <person name="Rensing S.A."/>
        </authorList>
    </citation>
    <scope>NUCLEOTIDE SEQUENCE [LARGE SCALE GENOMIC DNA]</scope>
    <source>
        <strain evidence="2 3">cv. Gransden 2004</strain>
    </source>
</reference>
<dbReference type="Proteomes" id="UP000006727">
    <property type="component" value="Chromosome 2"/>
</dbReference>
<organism evidence="2 3">
    <name type="scientific">Physcomitrium patens</name>
    <name type="common">Spreading-leaved earth moss</name>
    <name type="synonym">Physcomitrella patens</name>
    <dbReference type="NCBI Taxonomy" id="3218"/>
    <lineage>
        <taxon>Eukaryota</taxon>
        <taxon>Viridiplantae</taxon>
        <taxon>Streptophyta</taxon>
        <taxon>Embryophyta</taxon>
        <taxon>Bryophyta</taxon>
        <taxon>Bryophytina</taxon>
        <taxon>Bryopsida</taxon>
        <taxon>Funariidae</taxon>
        <taxon>Funariales</taxon>
        <taxon>Funariaceae</taxon>
        <taxon>Physcomitrium</taxon>
    </lineage>
</organism>
<accession>A0A7I4FKD0</accession>
<dbReference type="Gramene" id="Pp3c2_2620V3.2">
    <property type="protein sequence ID" value="Pp3c2_2620V3.2"/>
    <property type="gene ID" value="Pp3c2_2620"/>
</dbReference>
<evidence type="ECO:0000313" key="2">
    <source>
        <dbReference type="EnsemblPlants" id="Pp3c2_2620V3.2"/>
    </source>
</evidence>
<dbReference type="InterPro" id="IPR011009">
    <property type="entry name" value="Kinase-like_dom_sf"/>
</dbReference>
<dbReference type="InterPro" id="IPR000719">
    <property type="entry name" value="Prot_kinase_dom"/>
</dbReference>
<dbReference type="SUPFAM" id="SSF52047">
    <property type="entry name" value="RNI-like"/>
    <property type="match status" value="1"/>
</dbReference>
<dbReference type="InterPro" id="IPR002182">
    <property type="entry name" value="NB-ARC"/>
</dbReference>
<dbReference type="GO" id="GO:0005524">
    <property type="term" value="F:ATP binding"/>
    <property type="evidence" value="ECO:0007669"/>
    <property type="project" value="InterPro"/>
</dbReference>
<dbReference type="SUPFAM" id="SSF56112">
    <property type="entry name" value="Protein kinase-like (PK-like)"/>
    <property type="match status" value="1"/>
</dbReference>
<dbReference type="Gene3D" id="3.80.10.10">
    <property type="entry name" value="Ribonuclease Inhibitor"/>
    <property type="match status" value="1"/>
</dbReference>
<dbReference type="GO" id="GO:0004672">
    <property type="term" value="F:protein kinase activity"/>
    <property type="evidence" value="ECO:0007669"/>
    <property type="project" value="InterPro"/>
</dbReference>
<dbReference type="InterPro" id="IPR027417">
    <property type="entry name" value="P-loop_NTPase"/>
</dbReference>
<reference evidence="2" key="3">
    <citation type="submission" date="2020-12" db="UniProtKB">
        <authorList>
            <consortium name="EnsemblPlants"/>
        </authorList>
    </citation>
    <scope>IDENTIFICATION</scope>
</reference>
<dbReference type="Pfam" id="PF00069">
    <property type="entry name" value="Pkinase"/>
    <property type="match status" value="1"/>
</dbReference>
<dbReference type="EnsemblPlants" id="Pp3c2_2620V3.2">
    <property type="protein sequence ID" value="Pp3c2_2620V3.2"/>
    <property type="gene ID" value="Pp3c2_2620"/>
</dbReference>
<dbReference type="EMBL" id="ABEU02000002">
    <property type="status" value="NOT_ANNOTATED_CDS"/>
    <property type="molecule type" value="Genomic_DNA"/>
</dbReference>
<dbReference type="PANTHER" id="PTHR24362:SF309">
    <property type="entry name" value="PROTEIN KINASE DOMAIN-CONTAINING PROTEIN"/>
    <property type="match status" value="1"/>
</dbReference>
<dbReference type="Gene3D" id="1.10.510.10">
    <property type="entry name" value="Transferase(Phosphotransferase) domain 1"/>
    <property type="match status" value="1"/>
</dbReference>
<evidence type="ECO:0000259" key="1">
    <source>
        <dbReference type="PROSITE" id="PS50011"/>
    </source>
</evidence>
<protein>
    <recommendedName>
        <fullName evidence="1">Protein kinase domain-containing protein</fullName>
    </recommendedName>
</protein>
<dbReference type="SMART" id="SM00220">
    <property type="entry name" value="S_TKc"/>
    <property type="match status" value="1"/>
</dbReference>
<dbReference type="PROSITE" id="PS00108">
    <property type="entry name" value="PROTEIN_KINASE_ST"/>
    <property type="match status" value="1"/>
</dbReference>